<name>A0A1U9NJ77_9BACT</name>
<evidence type="ECO:0000313" key="1">
    <source>
        <dbReference type="EMBL" id="AQT67971.1"/>
    </source>
</evidence>
<evidence type="ECO:0000313" key="2">
    <source>
        <dbReference type="Proteomes" id="UP000189674"/>
    </source>
</evidence>
<organism evidence="1 2">
    <name type="scientific">Anaerohalosphaera lusitana</name>
    <dbReference type="NCBI Taxonomy" id="1936003"/>
    <lineage>
        <taxon>Bacteria</taxon>
        <taxon>Pseudomonadati</taxon>
        <taxon>Planctomycetota</taxon>
        <taxon>Phycisphaerae</taxon>
        <taxon>Sedimentisphaerales</taxon>
        <taxon>Anaerohalosphaeraceae</taxon>
        <taxon>Anaerohalosphaera</taxon>
    </lineage>
</organism>
<dbReference type="Proteomes" id="UP000189674">
    <property type="component" value="Chromosome"/>
</dbReference>
<sequence length="170" mass="18676">MEQQMNSYGMTVVVMTNQRGDIRWELGRMLDQLGVRCAYCSDMYEVAGEVVDTERRRAMVLLDTEKLSEGNMSLVDFCLANNIRIACVGTLGAAKSMSLISKVISHGVPVFQNTASLREYILTACDGKAKPEMDAEKTRCQKGNTAGKKAGTKREIVISQDELDALLGTV</sequence>
<gene>
    <name evidence="1" type="ORF">STSP2_01125</name>
</gene>
<dbReference type="AlphaFoldDB" id="A0A1U9NJ77"/>
<protein>
    <submittedName>
        <fullName evidence="1">Uncharacterized protein</fullName>
    </submittedName>
</protein>
<dbReference type="EMBL" id="CP019791">
    <property type="protein sequence ID" value="AQT67971.1"/>
    <property type="molecule type" value="Genomic_DNA"/>
</dbReference>
<proteinExistence type="predicted"/>
<dbReference type="RefSeq" id="WP_146660591.1">
    <property type="nucleotide sequence ID" value="NZ_CP019791.1"/>
</dbReference>
<reference evidence="2" key="1">
    <citation type="submission" date="2017-02" db="EMBL/GenBank/DDBJ databases">
        <title>Comparative genomics and description of representatives of a novel lineage of planctomycetes thriving in anoxic sediments.</title>
        <authorList>
            <person name="Spring S."/>
            <person name="Bunk B."/>
            <person name="Sproer C."/>
        </authorList>
    </citation>
    <scope>NUCLEOTIDE SEQUENCE [LARGE SCALE GENOMIC DNA]</scope>
    <source>
        <strain evidence="2">ST-NAGAB-D1</strain>
    </source>
</reference>
<dbReference type="KEGG" id="alus:STSP2_01125"/>
<keyword evidence="2" id="KW-1185">Reference proteome</keyword>
<accession>A0A1U9NJ77</accession>